<evidence type="ECO:0000256" key="3">
    <source>
        <dbReference type="ARBA" id="ARBA00022723"/>
    </source>
</evidence>
<evidence type="ECO:0000256" key="1">
    <source>
        <dbReference type="ARBA" id="ARBA00001947"/>
    </source>
</evidence>
<dbReference type="SUPFAM" id="SSF50129">
    <property type="entry name" value="GroES-like"/>
    <property type="match status" value="1"/>
</dbReference>
<dbReference type="SUPFAM" id="SSF51735">
    <property type="entry name" value="NAD(P)-binding Rossmann-fold domains"/>
    <property type="match status" value="2"/>
</dbReference>
<reference evidence="8" key="1">
    <citation type="journal article" date="2019" name="Int. J. Syst. Evol. Microbiol.">
        <title>The Global Catalogue of Microorganisms (GCM) 10K type strain sequencing project: providing services to taxonomists for standard genome sequencing and annotation.</title>
        <authorList>
            <consortium name="The Broad Institute Genomics Platform"/>
            <consortium name="The Broad Institute Genome Sequencing Center for Infectious Disease"/>
            <person name="Wu L."/>
            <person name="Ma J."/>
        </authorList>
    </citation>
    <scope>NUCLEOTIDE SEQUENCE [LARGE SCALE GENOMIC DNA]</scope>
    <source>
        <strain evidence="8">JCM 31921</strain>
    </source>
</reference>
<dbReference type="InterPro" id="IPR020843">
    <property type="entry name" value="ER"/>
</dbReference>
<dbReference type="InterPro" id="IPR013154">
    <property type="entry name" value="ADH-like_N"/>
</dbReference>
<dbReference type="Pfam" id="PF22725">
    <property type="entry name" value="GFO_IDH_MocA_C3"/>
    <property type="match status" value="1"/>
</dbReference>
<dbReference type="SUPFAM" id="SSF55347">
    <property type="entry name" value="Glyceraldehyde-3-phosphate dehydrogenase-like, C-terminal domain"/>
    <property type="match status" value="1"/>
</dbReference>
<feature type="domain" description="Enoyl reductase (ER)" evidence="6">
    <location>
        <begin position="6"/>
        <end position="363"/>
    </location>
</feature>
<gene>
    <name evidence="7" type="ORF">GCM10023092_23790</name>
</gene>
<evidence type="ECO:0000256" key="2">
    <source>
        <dbReference type="ARBA" id="ARBA00008072"/>
    </source>
</evidence>
<dbReference type="Pfam" id="PF01408">
    <property type="entry name" value="GFO_IDH_MocA"/>
    <property type="match status" value="1"/>
</dbReference>
<dbReference type="Gene3D" id="3.90.180.10">
    <property type="entry name" value="Medium-chain alcohol dehydrogenases, catalytic domain"/>
    <property type="match status" value="1"/>
</dbReference>
<keyword evidence="4" id="KW-0862">Zinc</keyword>
<dbReference type="InterPro" id="IPR055170">
    <property type="entry name" value="GFO_IDH_MocA-like_dom"/>
</dbReference>
<dbReference type="InterPro" id="IPR036291">
    <property type="entry name" value="NAD(P)-bd_dom_sf"/>
</dbReference>
<evidence type="ECO:0000313" key="7">
    <source>
        <dbReference type="EMBL" id="GAA4457237.1"/>
    </source>
</evidence>
<dbReference type="Pfam" id="PF08240">
    <property type="entry name" value="ADH_N"/>
    <property type="match status" value="1"/>
</dbReference>
<dbReference type="Pfam" id="PF00107">
    <property type="entry name" value="ADH_zinc_N"/>
    <property type="match status" value="1"/>
</dbReference>
<evidence type="ECO:0000256" key="4">
    <source>
        <dbReference type="ARBA" id="ARBA00022833"/>
    </source>
</evidence>
<sequence>MKQIIQNLNSGETSVIEVPMPVPGPGQVVVRNTRSLVSSGTERMLLDFGKAGWLGKVRQQPERVQEVMRKVRTDGWMATLDAVQNKINKEIPLGNSSVGVVVALGNEVTGLKIGDRVASNGAHAEVVCVSRNLCASVPDSVSDNDAAFTVIGAIALQGIRLINPAFGEHVVVYGLGLIGQLAVQLLKANGCRVTGVDPDAQRCALARKWGIAVVCNADGSRAASFVKSLNDNKEADAVLITASAKDDEILSDSADMCRKRGRIVLTGVVNTQFARNDFYKKELSFQVSSAYGPGRYDYEYESGTTDYPEAFVRWTARRNMEAVLQAMAAGQLSPSETDVVIRPFSEYKEVYEALGSGDGIATLFAYPEDVSVSDIVRCPSARAGSGEAVAVIGAGNFCTRVILPALQKHHLRVEMIASEHGLSAAQSAKKFGIAAATSYTRHIFEHDKVDTVFIATPHNTHATLVIESLQAGKNVFVEKPLAINSEELEAITAAYRKAGKVLDVGFNRRHAPYAVQAKRLMGDGDRNINITVNAGAITSANWLSDRAASGGRLIGEVCHFIDLAAFFAGAQVHSVCAQTSSSDEENVSMLLRMDNGCCAVINYFTNGNPAYGKERIELYGSGKTIVIDNWKSMKAYGFKRTPSFAAGQDKGHAAQFAAIAERIKKGGTALIPFESIYNTSSTALAALESLRDGCWKSVR</sequence>
<comment type="cofactor">
    <cofactor evidence="1">
        <name>Zn(2+)</name>
        <dbReference type="ChEBI" id="CHEBI:29105"/>
    </cofactor>
</comment>
<organism evidence="7 8">
    <name type="scientific">Rurimicrobium arvi</name>
    <dbReference type="NCBI Taxonomy" id="2049916"/>
    <lineage>
        <taxon>Bacteria</taxon>
        <taxon>Pseudomonadati</taxon>
        <taxon>Bacteroidota</taxon>
        <taxon>Chitinophagia</taxon>
        <taxon>Chitinophagales</taxon>
        <taxon>Chitinophagaceae</taxon>
        <taxon>Rurimicrobium</taxon>
    </lineage>
</organism>
<keyword evidence="3" id="KW-0479">Metal-binding</keyword>
<dbReference type="CDD" id="cd08255">
    <property type="entry name" value="2-desacetyl-2-hydroxyethyl_bacteriochlorophyllide_like"/>
    <property type="match status" value="1"/>
</dbReference>
<dbReference type="InterPro" id="IPR011032">
    <property type="entry name" value="GroES-like_sf"/>
</dbReference>
<dbReference type="EMBL" id="BAABEZ010000022">
    <property type="protein sequence ID" value="GAA4457237.1"/>
    <property type="molecule type" value="Genomic_DNA"/>
</dbReference>
<protein>
    <submittedName>
        <fullName evidence="7">Bi-domain-containing oxidoreductase</fullName>
    </submittedName>
</protein>
<proteinExistence type="inferred from homology"/>
<evidence type="ECO:0000313" key="8">
    <source>
        <dbReference type="Proteomes" id="UP001501410"/>
    </source>
</evidence>
<dbReference type="Gene3D" id="3.30.360.10">
    <property type="entry name" value="Dihydrodipicolinate Reductase, domain 2"/>
    <property type="match status" value="1"/>
</dbReference>
<dbReference type="Gene3D" id="3.40.50.720">
    <property type="entry name" value="NAD(P)-binding Rossmann-like Domain"/>
    <property type="match status" value="2"/>
</dbReference>
<dbReference type="Proteomes" id="UP001501410">
    <property type="component" value="Unassembled WGS sequence"/>
</dbReference>
<comment type="similarity">
    <text evidence="2">Belongs to the zinc-containing alcohol dehydrogenase family.</text>
</comment>
<dbReference type="PANTHER" id="PTHR43350:SF19">
    <property type="entry name" value="D-GULOSIDE 3-DEHYDROGENASE"/>
    <property type="match status" value="1"/>
</dbReference>
<dbReference type="SMART" id="SM00829">
    <property type="entry name" value="PKS_ER"/>
    <property type="match status" value="1"/>
</dbReference>
<keyword evidence="8" id="KW-1185">Reference proteome</keyword>
<evidence type="ECO:0000259" key="6">
    <source>
        <dbReference type="SMART" id="SM00829"/>
    </source>
</evidence>
<dbReference type="PANTHER" id="PTHR43350">
    <property type="entry name" value="NAD-DEPENDENT ALCOHOL DEHYDROGENASE"/>
    <property type="match status" value="1"/>
</dbReference>
<keyword evidence="5" id="KW-0560">Oxidoreductase</keyword>
<accession>A0ABP8N089</accession>
<evidence type="ECO:0000256" key="5">
    <source>
        <dbReference type="ARBA" id="ARBA00023002"/>
    </source>
</evidence>
<comment type="caution">
    <text evidence="7">The sequence shown here is derived from an EMBL/GenBank/DDBJ whole genome shotgun (WGS) entry which is preliminary data.</text>
</comment>
<name>A0ABP8N089_9BACT</name>
<dbReference type="InterPro" id="IPR000683">
    <property type="entry name" value="Gfo/Idh/MocA-like_OxRdtase_N"/>
</dbReference>
<dbReference type="InterPro" id="IPR013149">
    <property type="entry name" value="ADH-like_C"/>
</dbReference>
<dbReference type="RefSeq" id="WP_344827334.1">
    <property type="nucleotide sequence ID" value="NZ_BAABEZ010000022.1"/>
</dbReference>